<dbReference type="PANTHER" id="PTHR33353">
    <property type="entry name" value="PUTATIVE (AFU_ORTHOLOGUE AFUA_1G12560)-RELATED"/>
    <property type="match status" value="1"/>
</dbReference>
<dbReference type="CDD" id="cd21175">
    <property type="entry name" value="LPMO_AA9"/>
    <property type="match status" value="1"/>
</dbReference>
<dbReference type="GO" id="GO:0030248">
    <property type="term" value="F:cellulose binding"/>
    <property type="evidence" value="ECO:0007669"/>
    <property type="project" value="UniProtKB-UniRule"/>
</dbReference>
<comment type="domain">
    <text evidence="5">Has a modular structure: an endo-beta-1,4-glucanase catalytic module at the N-terminus, a linker rich in serines and threonines, and a C-terminal carbohydrate-binding module (CBM).</text>
</comment>
<dbReference type="InterPro" id="IPR049892">
    <property type="entry name" value="AA9"/>
</dbReference>
<dbReference type="GO" id="GO:0008810">
    <property type="term" value="F:cellulase activity"/>
    <property type="evidence" value="ECO:0007669"/>
    <property type="project" value="UniProtKB-UniRule"/>
</dbReference>
<accession>A0A6A6GGR6</accession>
<protein>
    <recommendedName>
        <fullName evidence="5">AA9 family lytic polysaccharide monooxygenase</fullName>
        <ecNumber evidence="5">1.14.99.56</ecNumber>
    </recommendedName>
    <alternativeName>
        <fullName evidence="5">Endo-beta-1,4-glucanase</fullName>
    </alternativeName>
    <alternativeName>
        <fullName evidence="5">Glycosyl hydrolase 61 family protein</fullName>
    </alternativeName>
</protein>
<dbReference type="Pfam" id="PF03443">
    <property type="entry name" value="AA9"/>
    <property type="match status" value="1"/>
</dbReference>
<dbReference type="PANTHER" id="PTHR33353:SF2">
    <property type="entry name" value="ENDO-BETA-1,4-GLUCANASE D"/>
    <property type="match status" value="1"/>
</dbReference>
<keyword evidence="5" id="KW-0119">Carbohydrate metabolism</keyword>
<name>A0A6A6GGR6_9PEZI</name>
<comment type="cofactor">
    <cofactor evidence="1">
        <name>Cu(2+)</name>
        <dbReference type="ChEBI" id="CHEBI:29036"/>
    </cofactor>
</comment>
<keyword evidence="4 5" id="KW-1015">Disulfide bond</keyword>
<keyword evidence="5" id="KW-0624">Polysaccharide degradation</keyword>
<proteinExistence type="predicted"/>
<comment type="catalytic activity">
    <reaction evidence="5">
        <text>[(1-&gt;4)-beta-D-glucosyl]n+m + reduced acceptor + O2 = 4-dehydro-beta-D-glucosyl-[(1-&gt;4)-beta-D-glucosyl]n-1 + [(1-&gt;4)-beta-D-glucosyl]m + acceptor + H2O.</text>
        <dbReference type="EC" id="1.14.99.56"/>
    </reaction>
</comment>
<keyword evidence="8" id="KW-0378">Hydrolase</keyword>
<dbReference type="GO" id="GO:0005576">
    <property type="term" value="C:extracellular region"/>
    <property type="evidence" value="ECO:0007669"/>
    <property type="project" value="UniProtKB-SubCell"/>
</dbReference>
<evidence type="ECO:0000313" key="8">
    <source>
        <dbReference type="EMBL" id="KAF2224797.1"/>
    </source>
</evidence>
<evidence type="ECO:0000259" key="7">
    <source>
        <dbReference type="Pfam" id="PF03443"/>
    </source>
</evidence>
<evidence type="ECO:0000256" key="5">
    <source>
        <dbReference type="RuleBase" id="RU368122"/>
    </source>
</evidence>
<organism evidence="8 9">
    <name type="scientific">Elsinoe ampelina</name>
    <dbReference type="NCBI Taxonomy" id="302913"/>
    <lineage>
        <taxon>Eukaryota</taxon>
        <taxon>Fungi</taxon>
        <taxon>Dikarya</taxon>
        <taxon>Ascomycota</taxon>
        <taxon>Pezizomycotina</taxon>
        <taxon>Dothideomycetes</taxon>
        <taxon>Dothideomycetidae</taxon>
        <taxon>Myriangiales</taxon>
        <taxon>Elsinoaceae</taxon>
        <taxon>Elsinoe</taxon>
    </lineage>
</organism>
<gene>
    <name evidence="8" type="ORF">BDZ85DRAFT_214449</name>
</gene>
<keyword evidence="5" id="KW-0136">Cellulose degradation</keyword>
<dbReference type="EMBL" id="ML992504">
    <property type="protein sequence ID" value="KAF2224797.1"/>
    <property type="molecule type" value="Genomic_DNA"/>
</dbReference>
<comment type="subcellular location">
    <subcellularLocation>
        <location evidence="2 5">Secreted</location>
    </subcellularLocation>
</comment>
<keyword evidence="9" id="KW-1185">Reference proteome</keyword>
<evidence type="ECO:0000313" key="9">
    <source>
        <dbReference type="Proteomes" id="UP000799538"/>
    </source>
</evidence>
<dbReference type="OrthoDB" id="3496539at2759"/>
<dbReference type="Proteomes" id="UP000799538">
    <property type="component" value="Unassembled WGS sequence"/>
</dbReference>
<dbReference type="EC" id="1.14.99.56" evidence="5"/>
<dbReference type="InterPro" id="IPR005103">
    <property type="entry name" value="AA9_LPMO"/>
</dbReference>
<keyword evidence="3 5" id="KW-0964">Secreted</keyword>
<evidence type="ECO:0000256" key="4">
    <source>
        <dbReference type="ARBA" id="ARBA00023157"/>
    </source>
</evidence>
<dbReference type="Gene3D" id="2.70.50.70">
    <property type="match status" value="1"/>
</dbReference>
<dbReference type="AlphaFoldDB" id="A0A6A6GGR6"/>
<evidence type="ECO:0000256" key="1">
    <source>
        <dbReference type="ARBA" id="ARBA00001973"/>
    </source>
</evidence>
<evidence type="ECO:0000256" key="3">
    <source>
        <dbReference type="ARBA" id="ARBA00022525"/>
    </source>
</evidence>
<dbReference type="GO" id="GO:0030245">
    <property type="term" value="P:cellulose catabolic process"/>
    <property type="evidence" value="ECO:0007669"/>
    <property type="project" value="UniProtKB-UniRule"/>
</dbReference>
<feature type="chain" id="PRO_5025420253" description="AA9 family lytic polysaccharide monooxygenase" evidence="6">
    <location>
        <begin position="16"/>
        <end position="244"/>
    </location>
</feature>
<keyword evidence="6" id="KW-0732">Signal</keyword>
<evidence type="ECO:0000256" key="6">
    <source>
        <dbReference type="SAM" id="SignalP"/>
    </source>
</evidence>
<sequence length="244" mass="26099">MKVALIALLAQVASAHYFFDKTIYQGKESATSQYIRASTRATKYNPIKFSSNPAADIRDGSTIDGPDARCNQGAFANAGRTNVLSVTAGSSLTVKLAVGAKMQHPGPSLAYMSRAPNDNVKTYDGSGNWFKIYQQGICNAGGDFTMGAWCSYNKDTISATIPKNTPNGEYLVRFEHIGVHRSHVNQPEHYVGCVQIKVTGGGNGSPGPMVKFPGAYKATDAYAKMNIYVGPKTITFPGPAVWSG</sequence>
<evidence type="ECO:0000256" key="2">
    <source>
        <dbReference type="ARBA" id="ARBA00004613"/>
    </source>
</evidence>
<comment type="function">
    <text evidence="5">Lytic polysaccharide monooxygenase (LMPO) that depolymerizes crystalline and amorphous polysaccharides via the oxidation of scissile alpha- or beta-(1-4)-glycosidic bonds, yielding C1 and/or C4 oxidation products. Catalysis by LPMOs requires the reduction of the active-site copper from Cu(II) to Cu(I) by a reducing agent and H(2)O(2) or O(2) as a cosubstrate.</text>
</comment>
<feature type="domain" description="Auxiliary Activity family 9 catalytic" evidence="7">
    <location>
        <begin position="16"/>
        <end position="230"/>
    </location>
</feature>
<feature type="signal peptide" evidence="6">
    <location>
        <begin position="1"/>
        <end position="15"/>
    </location>
</feature>
<reference evidence="9" key="1">
    <citation type="journal article" date="2020" name="Stud. Mycol.">
        <title>101 Dothideomycetes genomes: A test case for predicting lifestyles and emergence of pathogens.</title>
        <authorList>
            <person name="Haridas S."/>
            <person name="Albert R."/>
            <person name="Binder M."/>
            <person name="Bloem J."/>
            <person name="LaButti K."/>
            <person name="Salamov A."/>
            <person name="Andreopoulos B."/>
            <person name="Baker S."/>
            <person name="Barry K."/>
            <person name="Bills G."/>
            <person name="Bluhm B."/>
            <person name="Cannon C."/>
            <person name="Castanera R."/>
            <person name="Culley D."/>
            <person name="Daum C."/>
            <person name="Ezra D."/>
            <person name="Gonzalez J."/>
            <person name="Henrissat B."/>
            <person name="Kuo A."/>
            <person name="Liang C."/>
            <person name="Lipzen A."/>
            <person name="Lutzoni F."/>
            <person name="Magnuson J."/>
            <person name="Mondo S."/>
            <person name="Nolan M."/>
            <person name="Ohm R."/>
            <person name="Pangilinan J."/>
            <person name="Park H.-J."/>
            <person name="Ramirez L."/>
            <person name="Alfaro M."/>
            <person name="Sun H."/>
            <person name="Tritt A."/>
            <person name="Yoshinaga Y."/>
            <person name="Zwiers L.-H."/>
            <person name="Turgeon B."/>
            <person name="Goodwin S."/>
            <person name="Spatafora J."/>
            <person name="Crous P."/>
            <person name="Grigoriev I."/>
        </authorList>
    </citation>
    <scope>NUCLEOTIDE SEQUENCE [LARGE SCALE GENOMIC DNA]</scope>
    <source>
        <strain evidence="9">CECT 20119</strain>
    </source>
</reference>